<dbReference type="Pfam" id="PF26549">
    <property type="entry name" value="Tricorn_N"/>
    <property type="match status" value="1"/>
</dbReference>
<dbReference type="InterPro" id="IPR028204">
    <property type="entry name" value="Tricorn_C1"/>
</dbReference>
<dbReference type="Proteomes" id="UP000582974">
    <property type="component" value="Unassembled WGS sequence"/>
</dbReference>
<dbReference type="RefSeq" id="WP_180893735.1">
    <property type="nucleotide sequence ID" value="NZ_JACCKD010000005.1"/>
</dbReference>
<sequence>MSAAGTGYLRFPSISGESVVFVCEDDLWRAPATGGRAERLTAGVAEAGHPHLSPDGTQLAFVGQEDGPEEVYVMPAAGGPARRLTYDGAGCAVVGWHGGAIQYASNAGRPFLKDFRLWSIDPAEGLPRPVAVGSARTISYGPAGGVVIGRHNGGNIALGRHNREPAMAKRYRGGTAGTLWVDASGSGEFVELSGLTGNLANPCWVGERIYFLSDYQGIGNVYSCLPDGSDVRRHTDHEEFYARNLAGDGTRLVYHCAGDVYLLDPAEDAPRGLDIELPGPATARNRKFVAAGEYLGDAALGPDGTDLTLTSRGKAFSMAHWEGPVRAHGEPDGVRYRLLTWLNDHERLVAAAADEGPDEYLVVLTAGEHRRVDLDVGRVVELAVNPCGDRGDLVAVANHRREILLVDLAEGSSLRVDHTDAPARPGDLAWSPDGRWLAYALPEHPNSSAIKVFDVDSSQSRRVTEPVLADTKPSWDPRGRYLYFLGQRHLDPVYDTVQFDLGFPLGCLPYAVTLRAGEPSPFVPLPRPVSGDTGDGAAREAGSVEIDFAGIEQRVVAFPVPLARYRRVAGLPGSVLLSSLPVRGSLDRNIVDVTAAPEAVLESFEPATGRTERLCEDISDFSVDAAGATMLLRAGRRLRVLPAGAKPADGGDAPGRETGWLDLDRLAVAVRPAAEWRQMFREAWRLQRDHYWDPEMAGVDWERVYRRYLPLVDRVRTRGELSDLLWEFHAELGTSHAYEMGGDYPDRPRYQQGHLGVDWSYDEAAGRFVIDRIVSGDPGDSTSTSPLTRPGVDARPRDAVVAINGTPIGRPGHLRLPGEALVNQASREIEVTLARQGVEPWTVTVRASTDERPARYRDWVDSNRALVRERTGGRVGYLHIPNMGPQGFAEFHRGFLAEYDRDALVVDVRFNGGGHVSPLLLEKLARRRTGHVISRWAAPQGIPRESPRGPLVALTNENAGSDGDIFSHRFKLLGLGPLIGKRTWGGVVGIAPSHALADSTVTTQPEFYMTYDDIGYDLENRGAEPDIEVGIAPEDYVAGRDPQLERAIAVALERLEDHEPHAPTREERPRLAAPSLPPRP</sequence>
<dbReference type="GO" id="GO:0005737">
    <property type="term" value="C:cytoplasm"/>
    <property type="evidence" value="ECO:0007669"/>
    <property type="project" value="UniProtKB-SubCell"/>
</dbReference>
<dbReference type="GO" id="GO:0006508">
    <property type="term" value="P:proteolysis"/>
    <property type="evidence" value="ECO:0007669"/>
    <property type="project" value="UniProtKB-UniRule"/>
</dbReference>
<dbReference type="Pfam" id="PF14684">
    <property type="entry name" value="Tricorn_C1"/>
    <property type="match status" value="1"/>
</dbReference>
<evidence type="ECO:0000256" key="10">
    <source>
        <dbReference type="SAM" id="MobiDB-lite"/>
    </source>
</evidence>
<evidence type="ECO:0000256" key="2">
    <source>
        <dbReference type="ARBA" id="ARBA00008524"/>
    </source>
</evidence>
<evidence type="ECO:0000256" key="4">
    <source>
        <dbReference type="ARBA" id="ARBA00022670"/>
    </source>
</evidence>
<comment type="caution">
    <text evidence="12">The sequence shown here is derived from an EMBL/GenBank/DDBJ whole genome shotgun (WGS) entry which is preliminary data.</text>
</comment>
<dbReference type="SUPFAM" id="SSF82171">
    <property type="entry name" value="DPP6 N-terminal domain-like"/>
    <property type="match status" value="1"/>
</dbReference>
<evidence type="ECO:0000256" key="8">
    <source>
        <dbReference type="PIRSR" id="PIRSR036421-1"/>
    </source>
</evidence>
<accession>A0A838ACG8</accession>
<comment type="similarity">
    <text evidence="2 7">Belongs to the peptidase S41B family.</text>
</comment>
<dbReference type="InterPro" id="IPR015943">
    <property type="entry name" value="WD40/YVTN_repeat-like_dom_sf"/>
</dbReference>
<feature type="active site" description="Charge relay system" evidence="8">
    <location>
        <position position="1019"/>
    </location>
</feature>
<dbReference type="InterPro" id="IPR029045">
    <property type="entry name" value="ClpP/crotonase-like_dom_sf"/>
</dbReference>
<evidence type="ECO:0000259" key="11">
    <source>
        <dbReference type="SMART" id="SM00245"/>
    </source>
</evidence>
<feature type="compositionally biased region" description="Basic and acidic residues" evidence="10">
    <location>
        <begin position="1053"/>
        <end position="1070"/>
    </location>
</feature>
<proteinExistence type="inferred from homology"/>
<dbReference type="AlphaFoldDB" id="A0A838ACG8"/>
<organism evidence="12 13">
    <name type="scientific">Haloechinothrix aidingensis</name>
    <dbReference type="NCBI Taxonomy" id="2752311"/>
    <lineage>
        <taxon>Bacteria</taxon>
        <taxon>Bacillati</taxon>
        <taxon>Actinomycetota</taxon>
        <taxon>Actinomycetes</taxon>
        <taxon>Pseudonocardiales</taxon>
        <taxon>Pseudonocardiaceae</taxon>
        <taxon>Haloechinothrix</taxon>
    </lineage>
</organism>
<evidence type="ECO:0000256" key="5">
    <source>
        <dbReference type="ARBA" id="ARBA00022801"/>
    </source>
</evidence>
<dbReference type="SUPFAM" id="SSF50156">
    <property type="entry name" value="PDZ domain-like"/>
    <property type="match status" value="1"/>
</dbReference>
<dbReference type="InterPro" id="IPR012393">
    <property type="entry name" value="Tricorn_protease"/>
</dbReference>
<evidence type="ECO:0000256" key="1">
    <source>
        <dbReference type="ARBA" id="ARBA00004496"/>
    </source>
</evidence>
<feature type="site" description="Transition state stabilizer; via amide nitrogen" evidence="9">
    <location>
        <position position="962"/>
    </location>
</feature>
<feature type="active site" description="Charge relay system" evidence="8">
    <location>
        <position position="736"/>
    </location>
</feature>
<evidence type="ECO:0000313" key="13">
    <source>
        <dbReference type="Proteomes" id="UP000582974"/>
    </source>
</evidence>
<feature type="active site" description="Nucleophile" evidence="8">
    <location>
        <position position="961"/>
    </location>
</feature>
<feature type="domain" description="Tail specific protease" evidence="11">
    <location>
        <begin position="826"/>
        <end position="1030"/>
    </location>
</feature>
<dbReference type="Gene3D" id="2.30.42.10">
    <property type="match status" value="1"/>
</dbReference>
<dbReference type="Gene3D" id="2.120.10.60">
    <property type="entry name" value="Tricorn protease N-terminal domain"/>
    <property type="match status" value="1"/>
</dbReference>
<dbReference type="InterPro" id="IPR005151">
    <property type="entry name" value="Tail-specific_protease"/>
</dbReference>
<dbReference type="Gene3D" id="2.130.10.10">
    <property type="entry name" value="YVTN repeat-like/Quinoprotein amine dehydrogenase"/>
    <property type="match status" value="1"/>
</dbReference>
<comment type="subcellular location">
    <subcellularLocation>
        <location evidence="1 7">Cytoplasm</location>
    </subcellularLocation>
</comment>
<keyword evidence="13" id="KW-1185">Reference proteome</keyword>
<dbReference type="GO" id="GO:0008236">
    <property type="term" value="F:serine-type peptidase activity"/>
    <property type="evidence" value="ECO:0007669"/>
    <property type="project" value="UniProtKB-UniRule"/>
</dbReference>
<feature type="region of interest" description="Disordered" evidence="10">
    <location>
        <begin position="1053"/>
        <end position="1080"/>
    </location>
</feature>
<dbReference type="Pfam" id="PF03572">
    <property type="entry name" value="Peptidase_S41"/>
    <property type="match status" value="1"/>
</dbReference>
<dbReference type="SUPFAM" id="SSF52096">
    <property type="entry name" value="ClpP/crotonase"/>
    <property type="match status" value="1"/>
</dbReference>
<keyword evidence="3 7" id="KW-0963">Cytoplasm</keyword>
<keyword evidence="6 7" id="KW-0720">Serine protease</keyword>
<dbReference type="PIRSF" id="PIRSF036421">
    <property type="entry name" value="Tricorn_protease"/>
    <property type="match status" value="1"/>
</dbReference>
<dbReference type="SUPFAM" id="SSF69304">
    <property type="entry name" value="Tricorn protease N-terminal domain"/>
    <property type="match status" value="1"/>
</dbReference>
<dbReference type="PANTHER" id="PTHR43253">
    <property type="entry name" value="TRICORN PROTEASE HOMOLOG 2-RELATED"/>
    <property type="match status" value="1"/>
</dbReference>
<dbReference type="CDD" id="cd07562">
    <property type="entry name" value="Peptidase_S41_TRI"/>
    <property type="match status" value="1"/>
</dbReference>
<dbReference type="InterPro" id="IPR029414">
    <property type="entry name" value="Tricorn_PDZ"/>
</dbReference>
<evidence type="ECO:0000256" key="7">
    <source>
        <dbReference type="PIRNR" id="PIRNR036421"/>
    </source>
</evidence>
<keyword evidence="5 7" id="KW-0378">Hydrolase</keyword>
<gene>
    <name evidence="12" type="ORF">H0B56_15315</name>
</gene>
<dbReference type="Pfam" id="PF14685">
    <property type="entry name" value="PDZ_Tricorn"/>
    <property type="match status" value="1"/>
</dbReference>
<comment type="function">
    <text evidence="7">Degrades oligopeptides.</text>
</comment>
<dbReference type="InterPro" id="IPR036034">
    <property type="entry name" value="PDZ_sf"/>
</dbReference>
<dbReference type="EMBL" id="JACCKD010000005">
    <property type="protein sequence ID" value="MBA0126917.1"/>
    <property type="molecule type" value="Genomic_DNA"/>
</dbReference>
<dbReference type="SMART" id="SM00245">
    <property type="entry name" value="TSPc"/>
    <property type="match status" value="1"/>
</dbReference>
<reference evidence="12 13" key="1">
    <citation type="submission" date="2020-07" db="EMBL/GenBank/DDBJ databases">
        <title>Genome of Haloechinothrix sp.</title>
        <authorList>
            <person name="Tang S.-K."/>
            <person name="Yang L."/>
            <person name="Zhu W.-Y."/>
        </authorList>
    </citation>
    <scope>NUCLEOTIDE SEQUENCE [LARGE SCALE GENOMIC DNA]</scope>
    <source>
        <strain evidence="12 13">YIM 98757</strain>
    </source>
</reference>
<evidence type="ECO:0000256" key="9">
    <source>
        <dbReference type="PIRSR" id="PIRSR036421-3"/>
    </source>
</evidence>
<dbReference type="Gene3D" id="3.30.750.44">
    <property type="match status" value="1"/>
</dbReference>
<protein>
    <recommendedName>
        <fullName evidence="7">Tricorn protease homolog</fullName>
        <ecNumber evidence="7">3.4.21.-</ecNumber>
    </recommendedName>
</protein>
<name>A0A838ACG8_9PSEU</name>
<dbReference type="Gene3D" id="3.90.226.10">
    <property type="entry name" value="2-enoyl-CoA Hydratase, Chain A, domain 1"/>
    <property type="match status" value="1"/>
</dbReference>
<dbReference type="Pfam" id="PF26550">
    <property type="entry name" value="Tricorn_2nd"/>
    <property type="match status" value="1"/>
</dbReference>
<evidence type="ECO:0000256" key="3">
    <source>
        <dbReference type="ARBA" id="ARBA00022490"/>
    </source>
</evidence>
<dbReference type="EC" id="3.4.21.-" evidence="7"/>
<evidence type="ECO:0000313" key="12">
    <source>
        <dbReference type="EMBL" id="MBA0126917.1"/>
    </source>
</evidence>
<keyword evidence="4 7" id="KW-0645">Protease</keyword>
<evidence type="ECO:0000256" key="6">
    <source>
        <dbReference type="ARBA" id="ARBA00022825"/>
    </source>
</evidence>
<dbReference type="PANTHER" id="PTHR43253:SF1">
    <property type="entry name" value="TRICORN PROTEASE HOMOLOG 2-RELATED"/>
    <property type="match status" value="1"/>
</dbReference>